<feature type="region of interest" description="Disordered" evidence="1">
    <location>
        <begin position="1"/>
        <end position="33"/>
    </location>
</feature>
<feature type="region of interest" description="Disordered" evidence="1">
    <location>
        <begin position="68"/>
        <end position="136"/>
    </location>
</feature>
<gene>
    <name evidence="2" type="ORF">M404DRAFT_997741</name>
</gene>
<dbReference type="AlphaFoldDB" id="A0A0C3PHP4"/>
<keyword evidence="3" id="KW-1185">Reference proteome</keyword>
<organism evidence="2 3">
    <name type="scientific">Pisolithus tinctorius Marx 270</name>
    <dbReference type="NCBI Taxonomy" id="870435"/>
    <lineage>
        <taxon>Eukaryota</taxon>
        <taxon>Fungi</taxon>
        <taxon>Dikarya</taxon>
        <taxon>Basidiomycota</taxon>
        <taxon>Agaricomycotina</taxon>
        <taxon>Agaricomycetes</taxon>
        <taxon>Agaricomycetidae</taxon>
        <taxon>Boletales</taxon>
        <taxon>Sclerodermatineae</taxon>
        <taxon>Pisolithaceae</taxon>
        <taxon>Pisolithus</taxon>
    </lineage>
</organism>
<accession>A0A0C3PHP4</accession>
<evidence type="ECO:0000313" key="2">
    <source>
        <dbReference type="EMBL" id="KIO07549.1"/>
    </source>
</evidence>
<reference evidence="2 3" key="1">
    <citation type="submission" date="2014-04" db="EMBL/GenBank/DDBJ databases">
        <authorList>
            <consortium name="DOE Joint Genome Institute"/>
            <person name="Kuo A."/>
            <person name="Kohler A."/>
            <person name="Costa M.D."/>
            <person name="Nagy L.G."/>
            <person name="Floudas D."/>
            <person name="Copeland A."/>
            <person name="Barry K.W."/>
            <person name="Cichocki N."/>
            <person name="Veneault-Fourrey C."/>
            <person name="LaButti K."/>
            <person name="Lindquist E.A."/>
            <person name="Lipzen A."/>
            <person name="Lundell T."/>
            <person name="Morin E."/>
            <person name="Murat C."/>
            <person name="Sun H."/>
            <person name="Tunlid A."/>
            <person name="Henrissat B."/>
            <person name="Grigoriev I.V."/>
            <person name="Hibbett D.S."/>
            <person name="Martin F."/>
            <person name="Nordberg H.P."/>
            <person name="Cantor M.N."/>
            <person name="Hua S.X."/>
        </authorList>
    </citation>
    <scope>NUCLEOTIDE SEQUENCE [LARGE SCALE GENOMIC DNA]</scope>
    <source>
        <strain evidence="2 3">Marx 270</strain>
    </source>
</reference>
<sequence>MLSLATADRNAPRLAVQQGEWDNSSTNHLHRSQSRLRCIPCGRCKAVIQHDSRAPWGVVNKLVSMHSGTQPKALDPSTSSIVSSTTPAHDTPQSMPKRNDSQREFSGPTRNTSSATAAGWERKRKTEEQRKRELEEDEFTANVTVTRVTCVGCGKQISLDKRSRYYPGLWVKHRNKCPDVERLKVRYHPQP</sequence>
<dbReference type="Proteomes" id="UP000054217">
    <property type="component" value="Unassembled WGS sequence"/>
</dbReference>
<feature type="compositionally biased region" description="Polar residues" evidence="1">
    <location>
        <begin position="87"/>
        <end position="96"/>
    </location>
</feature>
<evidence type="ECO:0000313" key="3">
    <source>
        <dbReference type="Proteomes" id="UP000054217"/>
    </source>
</evidence>
<dbReference type="InParanoid" id="A0A0C3PHP4"/>
<dbReference type="OrthoDB" id="2855464at2759"/>
<feature type="compositionally biased region" description="Low complexity" evidence="1">
    <location>
        <begin position="77"/>
        <end position="86"/>
    </location>
</feature>
<proteinExistence type="predicted"/>
<feature type="compositionally biased region" description="Basic and acidic residues" evidence="1">
    <location>
        <begin position="120"/>
        <end position="134"/>
    </location>
</feature>
<dbReference type="EMBL" id="KN831959">
    <property type="protein sequence ID" value="KIO07549.1"/>
    <property type="molecule type" value="Genomic_DNA"/>
</dbReference>
<protein>
    <submittedName>
        <fullName evidence="2">Uncharacterized protein</fullName>
    </submittedName>
</protein>
<name>A0A0C3PHP4_PISTI</name>
<dbReference type="HOGENOM" id="CLU_083407_0_0_1"/>
<reference evidence="3" key="2">
    <citation type="submission" date="2015-01" db="EMBL/GenBank/DDBJ databases">
        <title>Evolutionary Origins and Diversification of the Mycorrhizal Mutualists.</title>
        <authorList>
            <consortium name="DOE Joint Genome Institute"/>
            <consortium name="Mycorrhizal Genomics Consortium"/>
            <person name="Kohler A."/>
            <person name="Kuo A."/>
            <person name="Nagy L.G."/>
            <person name="Floudas D."/>
            <person name="Copeland A."/>
            <person name="Barry K.W."/>
            <person name="Cichocki N."/>
            <person name="Veneault-Fourrey C."/>
            <person name="LaButti K."/>
            <person name="Lindquist E.A."/>
            <person name="Lipzen A."/>
            <person name="Lundell T."/>
            <person name="Morin E."/>
            <person name="Murat C."/>
            <person name="Riley R."/>
            <person name="Ohm R."/>
            <person name="Sun H."/>
            <person name="Tunlid A."/>
            <person name="Henrissat B."/>
            <person name="Grigoriev I.V."/>
            <person name="Hibbett D.S."/>
            <person name="Martin F."/>
        </authorList>
    </citation>
    <scope>NUCLEOTIDE SEQUENCE [LARGE SCALE GENOMIC DNA]</scope>
    <source>
        <strain evidence="3">Marx 270</strain>
    </source>
</reference>
<evidence type="ECO:0000256" key="1">
    <source>
        <dbReference type="SAM" id="MobiDB-lite"/>
    </source>
</evidence>